<evidence type="ECO:0000256" key="1">
    <source>
        <dbReference type="SAM" id="SignalP"/>
    </source>
</evidence>
<proteinExistence type="predicted"/>
<keyword evidence="1" id="KW-0732">Signal</keyword>
<keyword evidence="3" id="KW-1185">Reference proteome</keyword>
<dbReference type="EMBL" id="JACSIT010000040">
    <property type="protein sequence ID" value="MBC6992895.1"/>
    <property type="molecule type" value="Genomic_DNA"/>
</dbReference>
<protein>
    <recommendedName>
        <fullName evidence="4">Secretion system C-terminal sorting domain-containing protein</fullName>
    </recommendedName>
</protein>
<sequence>MQRLTVLLLLLFSLGNVRASIDPLDIVVLTDVSSRTFVLRTTLEVSEETTLDILDHTENSLYRITLAKGQFLNKRYPLATLPAGQYTLVFTDSRGRTTQPIVATGDEVTRDLKQAQRIYYPRVDLSANRLLVVNYPNESSRRVSIALVGQDGATVFTDQVKSDGPVKRAYQLDKLAPGDYYVTVDASNVKKHVTAIQLY</sequence>
<evidence type="ECO:0000313" key="3">
    <source>
        <dbReference type="Proteomes" id="UP000650081"/>
    </source>
</evidence>
<feature type="signal peptide" evidence="1">
    <location>
        <begin position="1"/>
        <end position="19"/>
    </location>
</feature>
<accession>A0A923PF25</accession>
<evidence type="ECO:0000313" key="2">
    <source>
        <dbReference type="EMBL" id="MBC6992895.1"/>
    </source>
</evidence>
<reference evidence="2" key="1">
    <citation type="submission" date="2020-08" db="EMBL/GenBank/DDBJ databases">
        <title>Lewinella bacteria from marine environments.</title>
        <authorList>
            <person name="Zhong Y."/>
        </authorList>
    </citation>
    <scope>NUCLEOTIDE SEQUENCE</scope>
    <source>
        <strain evidence="2">KCTC 42187</strain>
    </source>
</reference>
<feature type="chain" id="PRO_5036975273" description="Secretion system C-terminal sorting domain-containing protein" evidence="1">
    <location>
        <begin position="20"/>
        <end position="199"/>
    </location>
</feature>
<organism evidence="2 3">
    <name type="scientific">Neolewinella lacunae</name>
    <dbReference type="NCBI Taxonomy" id="1517758"/>
    <lineage>
        <taxon>Bacteria</taxon>
        <taxon>Pseudomonadati</taxon>
        <taxon>Bacteroidota</taxon>
        <taxon>Saprospiria</taxon>
        <taxon>Saprospirales</taxon>
        <taxon>Lewinellaceae</taxon>
        <taxon>Neolewinella</taxon>
    </lineage>
</organism>
<comment type="caution">
    <text evidence="2">The sequence shown here is derived from an EMBL/GenBank/DDBJ whole genome shotgun (WGS) entry which is preliminary data.</text>
</comment>
<dbReference type="AlphaFoldDB" id="A0A923PF25"/>
<gene>
    <name evidence="2" type="ORF">H9S92_01850</name>
</gene>
<dbReference type="RefSeq" id="WP_187465025.1">
    <property type="nucleotide sequence ID" value="NZ_JACSIT010000040.1"/>
</dbReference>
<name>A0A923PF25_9BACT</name>
<dbReference type="Proteomes" id="UP000650081">
    <property type="component" value="Unassembled WGS sequence"/>
</dbReference>
<evidence type="ECO:0008006" key="4">
    <source>
        <dbReference type="Google" id="ProtNLM"/>
    </source>
</evidence>